<dbReference type="Pfam" id="PF10604">
    <property type="entry name" value="Polyketide_cyc2"/>
    <property type="match status" value="1"/>
</dbReference>
<sequence>MRRPHIPRFPVPAATGSVTVQAAPAAAYRVISDPPAMVRLAEEAHRARWLDGAATAEVGARFRGHNRNGRRRWATTCRVTDADPDRRFAYEVSAPLGIPVARWQFDIESAPGGCAVTESTWLRVPLWFIPFAVLITGVVDRIETNSWHIATTLRRLKRHLESEES</sequence>
<comment type="caution">
    <text evidence="1">The sequence shown here is derived from an EMBL/GenBank/DDBJ whole genome shotgun (WGS) entry which is preliminary data.</text>
</comment>
<dbReference type="InterPro" id="IPR023393">
    <property type="entry name" value="START-like_dom_sf"/>
</dbReference>
<keyword evidence="2" id="KW-1185">Reference proteome</keyword>
<proteinExistence type="predicted"/>
<accession>A0ABN2WKE0</accession>
<dbReference type="SUPFAM" id="SSF55961">
    <property type="entry name" value="Bet v1-like"/>
    <property type="match status" value="1"/>
</dbReference>
<dbReference type="InterPro" id="IPR019587">
    <property type="entry name" value="Polyketide_cyclase/dehydratase"/>
</dbReference>
<dbReference type="EMBL" id="BAAAPE010000015">
    <property type="protein sequence ID" value="GAA2094001.1"/>
    <property type="molecule type" value="Genomic_DNA"/>
</dbReference>
<gene>
    <name evidence="1" type="ORF">GCM10009801_61680</name>
</gene>
<reference evidence="1 2" key="1">
    <citation type="journal article" date="2019" name="Int. J. Syst. Evol. Microbiol.">
        <title>The Global Catalogue of Microorganisms (GCM) 10K type strain sequencing project: providing services to taxonomists for standard genome sequencing and annotation.</title>
        <authorList>
            <consortium name="The Broad Institute Genomics Platform"/>
            <consortium name="The Broad Institute Genome Sequencing Center for Infectious Disease"/>
            <person name="Wu L."/>
            <person name="Ma J."/>
        </authorList>
    </citation>
    <scope>NUCLEOTIDE SEQUENCE [LARGE SCALE GENOMIC DNA]</scope>
    <source>
        <strain evidence="1 2">JCM 15478</strain>
    </source>
</reference>
<name>A0ABN2WKE0_9ACTN</name>
<dbReference type="CDD" id="cd07812">
    <property type="entry name" value="SRPBCC"/>
    <property type="match status" value="1"/>
</dbReference>
<evidence type="ECO:0000313" key="2">
    <source>
        <dbReference type="Proteomes" id="UP001500016"/>
    </source>
</evidence>
<dbReference type="Gene3D" id="3.30.530.20">
    <property type="match status" value="1"/>
</dbReference>
<evidence type="ECO:0000313" key="1">
    <source>
        <dbReference type="EMBL" id="GAA2094001.1"/>
    </source>
</evidence>
<dbReference type="Proteomes" id="UP001500016">
    <property type="component" value="Unassembled WGS sequence"/>
</dbReference>
<protein>
    <submittedName>
        <fullName evidence="1">SRPBCC family protein</fullName>
    </submittedName>
</protein>
<dbReference type="RefSeq" id="WP_344532809.1">
    <property type="nucleotide sequence ID" value="NZ_BAAAPE010000015.1"/>
</dbReference>
<organism evidence="1 2">
    <name type="scientific">Streptomyces albiaxialis</name>
    <dbReference type="NCBI Taxonomy" id="329523"/>
    <lineage>
        <taxon>Bacteria</taxon>
        <taxon>Bacillati</taxon>
        <taxon>Actinomycetota</taxon>
        <taxon>Actinomycetes</taxon>
        <taxon>Kitasatosporales</taxon>
        <taxon>Streptomycetaceae</taxon>
        <taxon>Streptomyces</taxon>
    </lineage>
</organism>